<protein>
    <recommendedName>
        <fullName evidence="7">MADF domain-containing protein</fullName>
    </recommendedName>
</protein>
<feature type="region of interest" description="Disordered" evidence="2">
    <location>
        <begin position="21"/>
        <end position="41"/>
    </location>
</feature>
<feature type="compositionally biased region" description="Basic and acidic residues" evidence="2">
    <location>
        <begin position="21"/>
        <end position="37"/>
    </location>
</feature>
<feature type="domain" description="MADF" evidence="3">
    <location>
        <begin position="220"/>
        <end position="321"/>
    </location>
</feature>
<feature type="domain" description="BESS" evidence="4">
    <location>
        <begin position="389"/>
        <end position="428"/>
    </location>
</feature>
<evidence type="ECO:0000256" key="2">
    <source>
        <dbReference type="SAM" id="MobiDB-lite"/>
    </source>
</evidence>
<sequence length="539" mass="61857">MSLFFNLFKTKSIQYKRLPKKTKEEGCENKNSNERYRPINTSVSSPLSTIQKLAARTVASPTKDDCTKKSILSSNTPKISSQKADVRRWLFAKNRKAEIAEKNIERRKRLKGSEIEKLETHLSSGHLTLLSGVIHSLPYTRLLEQSRPLQAVNCMMKFHRAVDRSRAVARHTPTAQPLTALEQSTALRLPSPRPLRPRGVCLVSFADCFLNMEGVCDSYALISAIKTQELIWNYKLKEHSDKIKKNNAWAIICAQVIENFDEKPVQEKNQIAVLIQKKWKTLRDGYTRYAKKIKPKSGSAALNIRPYAYYQQMSFLKVIIEDRPDKTNSLQESEHTEITSEESENRQNKIPRERNKRKSTTTITDENVLIEELSKRFDEKSQNSRIDNEDEDKLFLLSLVGEFKKINEHYKLNAKTEILNVVKYFKGMKDEDKLFLLSLVGEFKKINEHYKLDAKTEILSVVKYFKGMTNHSYPSSYGDRGYSSFNDYRGQWGYNTGPSTSTSVPGPSTSMAVDQNSQFEDLSSCSVMSDDVFSNNFNE</sequence>
<name>A0AAW1TSI8_9CUCU</name>
<feature type="compositionally biased region" description="Basic and acidic residues" evidence="2">
    <location>
        <begin position="326"/>
        <end position="353"/>
    </location>
</feature>
<dbReference type="EMBL" id="JARQZJ010000031">
    <property type="protein sequence ID" value="KAK9874467.1"/>
    <property type="molecule type" value="Genomic_DNA"/>
</dbReference>
<dbReference type="Proteomes" id="UP001431783">
    <property type="component" value="Unassembled WGS sequence"/>
</dbReference>
<feature type="domain" description="BESS" evidence="4">
    <location>
        <begin position="429"/>
        <end position="468"/>
    </location>
</feature>
<reference evidence="5 6" key="1">
    <citation type="submission" date="2023-03" db="EMBL/GenBank/DDBJ databases">
        <title>Genome insight into feeding habits of ladybird beetles.</title>
        <authorList>
            <person name="Li H.-S."/>
            <person name="Huang Y.-H."/>
            <person name="Pang H."/>
        </authorList>
    </citation>
    <scope>NUCLEOTIDE SEQUENCE [LARGE SCALE GENOMIC DNA]</scope>
    <source>
        <strain evidence="5">SYSU_2023b</strain>
        <tissue evidence="5">Whole body</tissue>
    </source>
</reference>
<evidence type="ECO:0000313" key="5">
    <source>
        <dbReference type="EMBL" id="KAK9874467.1"/>
    </source>
</evidence>
<organism evidence="5 6">
    <name type="scientific">Henosepilachna vigintioctopunctata</name>
    <dbReference type="NCBI Taxonomy" id="420089"/>
    <lineage>
        <taxon>Eukaryota</taxon>
        <taxon>Metazoa</taxon>
        <taxon>Ecdysozoa</taxon>
        <taxon>Arthropoda</taxon>
        <taxon>Hexapoda</taxon>
        <taxon>Insecta</taxon>
        <taxon>Pterygota</taxon>
        <taxon>Neoptera</taxon>
        <taxon>Endopterygota</taxon>
        <taxon>Coleoptera</taxon>
        <taxon>Polyphaga</taxon>
        <taxon>Cucujiformia</taxon>
        <taxon>Coccinelloidea</taxon>
        <taxon>Coccinellidae</taxon>
        <taxon>Epilachninae</taxon>
        <taxon>Epilachnini</taxon>
        <taxon>Henosepilachna</taxon>
    </lineage>
</organism>
<evidence type="ECO:0008006" key="7">
    <source>
        <dbReference type="Google" id="ProtNLM"/>
    </source>
</evidence>
<dbReference type="SMART" id="SM00595">
    <property type="entry name" value="MADF"/>
    <property type="match status" value="1"/>
</dbReference>
<dbReference type="GO" id="GO:0006357">
    <property type="term" value="P:regulation of transcription by RNA polymerase II"/>
    <property type="evidence" value="ECO:0007669"/>
    <property type="project" value="TreeGrafter"/>
</dbReference>
<evidence type="ECO:0000313" key="6">
    <source>
        <dbReference type="Proteomes" id="UP001431783"/>
    </source>
</evidence>
<keyword evidence="6" id="KW-1185">Reference proteome</keyword>
<dbReference type="PANTHER" id="PTHR12243">
    <property type="entry name" value="MADF DOMAIN TRANSCRIPTION FACTOR"/>
    <property type="match status" value="1"/>
</dbReference>
<comment type="subcellular location">
    <subcellularLocation>
        <location evidence="1">Nucleus</location>
    </subcellularLocation>
</comment>
<dbReference type="Pfam" id="PF10545">
    <property type="entry name" value="MADF_DNA_bdg"/>
    <property type="match status" value="1"/>
</dbReference>
<dbReference type="GO" id="GO:0005667">
    <property type="term" value="C:transcription regulator complex"/>
    <property type="evidence" value="ECO:0007669"/>
    <property type="project" value="TreeGrafter"/>
</dbReference>
<comment type="caution">
    <text evidence="5">The sequence shown here is derived from an EMBL/GenBank/DDBJ whole genome shotgun (WGS) entry which is preliminary data.</text>
</comment>
<dbReference type="InterPro" id="IPR006578">
    <property type="entry name" value="MADF-dom"/>
</dbReference>
<dbReference type="PROSITE" id="PS51029">
    <property type="entry name" value="MADF"/>
    <property type="match status" value="1"/>
</dbReference>
<dbReference type="GO" id="GO:0005634">
    <property type="term" value="C:nucleus"/>
    <property type="evidence" value="ECO:0007669"/>
    <property type="project" value="UniProtKB-SubCell"/>
</dbReference>
<evidence type="ECO:0000259" key="4">
    <source>
        <dbReference type="PROSITE" id="PS51031"/>
    </source>
</evidence>
<keyword evidence="1" id="KW-0539">Nucleus</keyword>
<dbReference type="PROSITE" id="PS51031">
    <property type="entry name" value="BESS"/>
    <property type="match status" value="2"/>
</dbReference>
<proteinExistence type="predicted"/>
<evidence type="ECO:0000259" key="3">
    <source>
        <dbReference type="PROSITE" id="PS51029"/>
    </source>
</evidence>
<accession>A0AAW1TSI8</accession>
<dbReference type="InterPro" id="IPR004210">
    <property type="entry name" value="BESS_motif"/>
</dbReference>
<gene>
    <name evidence="5" type="ORF">WA026_002812</name>
</gene>
<dbReference type="GO" id="GO:0003677">
    <property type="term" value="F:DNA binding"/>
    <property type="evidence" value="ECO:0007669"/>
    <property type="project" value="InterPro"/>
</dbReference>
<dbReference type="InterPro" id="IPR039353">
    <property type="entry name" value="TF_Adf1"/>
</dbReference>
<evidence type="ECO:0000256" key="1">
    <source>
        <dbReference type="PROSITE-ProRule" id="PRU00371"/>
    </source>
</evidence>
<dbReference type="Pfam" id="PF02944">
    <property type="entry name" value="BESS"/>
    <property type="match status" value="2"/>
</dbReference>
<dbReference type="AlphaFoldDB" id="A0AAW1TSI8"/>
<feature type="region of interest" description="Disordered" evidence="2">
    <location>
        <begin position="326"/>
        <end position="361"/>
    </location>
</feature>
<dbReference type="PANTHER" id="PTHR12243:SF67">
    <property type="entry name" value="COREPRESSOR OF PANGOLIN, ISOFORM A-RELATED"/>
    <property type="match status" value="1"/>
</dbReference>